<dbReference type="OrthoDB" id="4413566at2"/>
<dbReference type="STRING" id="1705.CA21670_03010"/>
<evidence type="ECO:0000256" key="2">
    <source>
        <dbReference type="SAM" id="MobiDB-lite"/>
    </source>
</evidence>
<keyword evidence="4" id="KW-0255">Endonuclease</keyword>
<keyword evidence="4" id="KW-0378">Hydrolase</keyword>
<evidence type="ECO:0000256" key="1">
    <source>
        <dbReference type="SAM" id="Coils"/>
    </source>
</evidence>
<gene>
    <name evidence="4" type="ORF">AYJ05_01500</name>
</gene>
<keyword evidence="4" id="KW-0540">Nuclease</keyword>
<dbReference type="EMBL" id="LSTQ01000024">
    <property type="protein sequence ID" value="OAH26141.1"/>
    <property type="molecule type" value="Genomic_DNA"/>
</dbReference>
<dbReference type="GO" id="GO:0004519">
    <property type="term" value="F:endonuclease activity"/>
    <property type="evidence" value="ECO:0007669"/>
    <property type="project" value="UniProtKB-KW"/>
</dbReference>
<sequence length="539" mass="61399">MSRPFYAVNNPNKPLARLYSTARCTEFNAWMQLIPEFEEDFDLASEECARHYGQSAHKVGQIFLALQRVIFELPKLHAVLQDHWHLDFPRIIAIDAALSKLGPHPDSEVIEELDEKIAEYLTPRVVNQHLPSSNRIGRRVREMVHEYDDRVPVTDPRPQRRMVKTKLTANSSSLAVEAPHEDIQKAEDCMRATADALGVSRAEAMLQVLTGEYESKKAETKLVLFSPKGIEGAPAYLQGFGWVGPETVERLREGATVIDADEVANAETASYKPTDAIRAFVEGRDGTCRWPGCSVPAQNCQLDHRHNFDEGGPTSPSNLFALCQHHHNVKTDTRAMYIVDPISDVIYWLFEDGTWVSDTAEEGPIGQGSKRWMQTYGQKLVKRRQNAQEKAHELADEIDDYYRERAKQDQLEQEQRDIIDELWVDDIKLLRAMLGRGEFSGEIPLPGHLNVFLILEAAQRLGLDFEAADEVAPWVRVHKKIVEHERHENERKILEEAEAMAHELALKILKEKENEERGENDEAEEELVKVPQNPEDPPF</sequence>
<dbReference type="Gene3D" id="1.10.30.50">
    <property type="match status" value="1"/>
</dbReference>
<feature type="coiled-coil region" evidence="1">
    <location>
        <begin position="377"/>
        <end position="404"/>
    </location>
</feature>
<dbReference type="InterPro" id="IPR003615">
    <property type="entry name" value="HNH_nuc"/>
</dbReference>
<comment type="caution">
    <text evidence="4">The sequence shown here is derived from an EMBL/GenBank/DDBJ whole genome shotgun (WGS) entry which is preliminary data.</text>
</comment>
<reference evidence="5" key="1">
    <citation type="submission" date="2016-02" db="EMBL/GenBank/DDBJ databases">
        <authorList>
            <person name="Kaur G."/>
            <person name="Nair G.R."/>
            <person name="Mayilraj S."/>
        </authorList>
    </citation>
    <scope>NUCLEOTIDE SEQUENCE [LARGE SCALE GENOMIC DNA]</scope>
    <source>
        <strain evidence="5">GA-15</strain>
    </source>
</reference>
<name>A0A177ICY1_9CORY</name>
<evidence type="ECO:0000259" key="3">
    <source>
        <dbReference type="SMART" id="SM00507"/>
    </source>
</evidence>
<dbReference type="AlphaFoldDB" id="A0A177ICY1"/>
<feature type="domain" description="HNH nuclease" evidence="3">
    <location>
        <begin position="276"/>
        <end position="328"/>
    </location>
</feature>
<evidence type="ECO:0000313" key="5">
    <source>
        <dbReference type="Proteomes" id="UP000076947"/>
    </source>
</evidence>
<protein>
    <submittedName>
        <fullName evidence="4">Restriction endonuclease</fullName>
    </submittedName>
</protein>
<proteinExistence type="predicted"/>
<dbReference type="Proteomes" id="UP000076947">
    <property type="component" value="Unassembled WGS sequence"/>
</dbReference>
<dbReference type="SMART" id="SM00507">
    <property type="entry name" value="HNHc"/>
    <property type="match status" value="1"/>
</dbReference>
<organism evidence="4 5">
    <name type="scientific">Corynebacterium stationis</name>
    <dbReference type="NCBI Taxonomy" id="1705"/>
    <lineage>
        <taxon>Bacteria</taxon>
        <taxon>Bacillati</taxon>
        <taxon>Actinomycetota</taxon>
        <taxon>Actinomycetes</taxon>
        <taxon>Mycobacteriales</taxon>
        <taxon>Corynebacteriaceae</taxon>
        <taxon>Corynebacterium</taxon>
    </lineage>
</organism>
<accession>A0A177ICY1</accession>
<evidence type="ECO:0000313" key="4">
    <source>
        <dbReference type="EMBL" id="OAH26141.1"/>
    </source>
</evidence>
<keyword evidence="1" id="KW-0175">Coiled coil</keyword>
<dbReference type="CDD" id="cd00085">
    <property type="entry name" value="HNHc"/>
    <property type="match status" value="1"/>
</dbReference>
<feature type="region of interest" description="Disordered" evidence="2">
    <location>
        <begin position="509"/>
        <end position="539"/>
    </location>
</feature>
<keyword evidence="5" id="KW-1185">Reference proteome</keyword>